<dbReference type="PANTHER" id="PTHR43537">
    <property type="entry name" value="TRANSCRIPTIONAL REGULATOR, GNTR FAMILY"/>
    <property type="match status" value="1"/>
</dbReference>
<dbReference type="SMART" id="SM00345">
    <property type="entry name" value="HTH_GNTR"/>
    <property type="match status" value="1"/>
</dbReference>
<dbReference type="Pfam" id="PF07729">
    <property type="entry name" value="FCD"/>
    <property type="match status" value="1"/>
</dbReference>
<dbReference type="AlphaFoldDB" id="A0A367FKX2"/>
<keyword evidence="1" id="KW-0805">Transcription regulation</keyword>
<dbReference type="GO" id="GO:0003677">
    <property type="term" value="F:DNA binding"/>
    <property type="evidence" value="ECO:0007669"/>
    <property type="project" value="UniProtKB-KW"/>
</dbReference>
<evidence type="ECO:0000259" key="4">
    <source>
        <dbReference type="PROSITE" id="PS50949"/>
    </source>
</evidence>
<evidence type="ECO:0000256" key="3">
    <source>
        <dbReference type="ARBA" id="ARBA00023163"/>
    </source>
</evidence>
<keyword evidence="2" id="KW-0238">DNA-binding</keyword>
<name>A0A367FKX2_9ACTN</name>
<reference evidence="5 6" key="1">
    <citation type="submission" date="2018-06" db="EMBL/GenBank/DDBJ databases">
        <title>Sphaerisporangium craniellae sp. nov., isolated from a marine sponge in the South China Sea.</title>
        <authorList>
            <person name="Li L."/>
        </authorList>
    </citation>
    <scope>NUCLEOTIDE SEQUENCE [LARGE SCALE GENOMIC DNA]</scope>
    <source>
        <strain evidence="5 6">CCTCC AA 208026</strain>
    </source>
</reference>
<accession>A0A367FKX2</accession>
<dbReference type="EMBL" id="QOIL01000007">
    <property type="protein sequence ID" value="RCG30472.1"/>
    <property type="molecule type" value="Genomic_DNA"/>
</dbReference>
<keyword evidence="3" id="KW-0804">Transcription</keyword>
<dbReference type="SUPFAM" id="SSF46785">
    <property type="entry name" value="Winged helix' DNA-binding domain"/>
    <property type="match status" value="1"/>
</dbReference>
<dbReference type="SUPFAM" id="SSF48008">
    <property type="entry name" value="GntR ligand-binding domain-like"/>
    <property type="match status" value="1"/>
</dbReference>
<evidence type="ECO:0000313" key="5">
    <source>
        <dbReference type="EMBL" id="RCG30472.1"/>
    </source>
</evidence>
<dbReference type="InterPro" id="IPR036390">
    <property type="entry name" value="WH_DNA-bd_sf"/>
</dbReference>
<dbReference type="SMART" id="SM00895">
    <property type="entry name" value="FCD"/>
    <property type="match status" value="1"/>
</dbReference>
<evidence type="ECO:0000313" key="6">
    <source>
        <dbReference type="Proteomes" id="UP000253094"/>
    </source>
</evidence>
<feature type="domain" description="HTH gntR-type" evidence="4">
    <location>
        <begin position="25"/>
        <end position="95"/>
    </location>
</feature>
<dbReference type="CDD" id="cd07377">
    <property type="entry name" value="WHTH_GntR"/>
    <property type="match status" value="1"/>
</dbReference>
<keyword evidence="6" id="KW-1185">Reference proteome</keyword>
<dbReference type="OrthoDB" id="4535513at2"/>
<dbReference type="Gene3D" id="1.20.120.530">
    <property type="entry name" value="GntR ligand-binding domain-like"/>
    <property type="match status" value="1"/>
</dbReference>
<dbReference type="PRINTS" id="PR00035">
    <property type="entry name" value="HTHGNTR"/>
</dbReference>
<dbReference type="InterPro" id="IPR000524">
    <property type="entry name" value="Tscrpt_reg_HTH_GntR"/>
</dbReference>
<protein>
    <submittedName>
        <fullName evidence="5">FadR family transcriptional regulator</fullName>
    </submittedName>
</protein>
<dbReference type="InterPro" id="IPR036388">
    <property type="entry name" value="WH-like_DNA-bd_sf"/>
</dbReference>
<proteinExistence type="predicted"/>
<dbReference type="PANTHER" id="PTHR43537:SF5">
    <property type="entry name" value="UXU OPERON TRANSCRIPTIONAL REGULATOR"/>
    <property type="match status" value="1"/>
</dbReference>
<comment type="caution">
    <text evidence="5">The sequence shown here is derived from an EMBL/GenBank/DDBJ whole genome shotgun (WGS) entry which is preliminary data.</text>
</comment>
<dbReference type="InterPro" id="IPR008920">
    <property type="entry name" value="TF_FadR/GntR_C"/>
</dbReference>
<dbReference type="Pfam" id="PF00392">
    <property type="entry name" value="GntR"/>
    <property type="match status" value="1"/>
</dbReference>
<evidence type="ECO:0000256" key="1">
    <source>
        <dbReference type="ARBA" id="ARBA00023015"/>
    </source>
</evidence>
<dbReference type="GO" id="GO:0003700">
    <property type="term" value="F:DNA-binding transcription factor activity"/>
    <property type="evidence" value="ECO:0007669"/>
    <property type="project" value="InterPro"/>
</dbReference>
<dbReference type="Proteomes" id="UP000253094">
    <property type="component" value="Unassembled WGS sequence"/>
</dbReference>
<dbReference type="Gene3D" id="1.10.10.10">
    <property type="entry name" value="Winged helix-like DNA-binding domain superfamily/Winged helix DNA-binding domain"/>
    <property type="match status" value="1"/>
</dbReference>
<dbReference type="InterPro" id="IPR011711">
    <property type="entry name" value="GntR_C"/>
</dbReference>
<gene>
    <name evidence="5" type="ORF">DQ384_14220</name>
</gene>
<evidence type="ECO:0000256" key="2">
    <source>
        <dbReference type="ARBA" id="ARBA00023125"/>
    </source>
</evidence>
<organism evidence="5 6">
    <name type="scientific">Sphaerisporangium album</name>
    <dbReference type="NCBI Taxonomy" id="509200"/>
    <lineage>
        <taxon>Bacteria</taxon>
        <taxon>Bacillati</taxon>
        <taxon>Actinomycetota</taxon>
        <taxon>Actinomycetes</taxon>
        <taxon>Streptosporangiales</taxon>
        <taxon>Streptosporangiaceae</taxon>
        <taxon>Sphaerisporangium</taxon>
    </lineage>
</organism>
<dbReference type="PROSITE" id="PS50949">
    <property type="entry name" value="HTH_GNTR"/>
    <property type="match status" value="1"/>
</dbReference>
<sequence length="250" mass="26959">MAGDEESRSASADPGPDLFSPVSLSRVSQVIVDQIRLLIRQGKLKPGDRLPSERELCGRFEVSRVTVREALRVLEAGGLVDIRVGAHGGAFVTTPTNARLGEGLADLLNLSPLTAAEVTEARMVFELGIVPLVVERATKEDIAALKGICARQRAALKDEPYSMTLSAEFHVRVAACTHNAAIEMLVQSFHGPLLKSLQEAQMLAPLMGRRGNTEHEAFVDAIEAGDGEAASKIMREHLQRTADRVAKSMS</sequence>